<keyword evidence="7 14" id="KW-0418">Kinase</keyword>
<evidence type="ECO:0000313" key="15">
    <source>
        <dbReference type="Proteomes" id="UP001501147"/>
    </source>
</evidence>
<dbReference type="InterPro" id="IPR003660">
    <property type="entry name" value="HAMP_dom"/>
</dbReference>
<dbReference type="Gene3D" id="1.10.287.130">
    <property type="match status" value="1"/>
</dbReference>
<feature type="transmembrane region" description="Helical" evidence="11">
    <location>
        <begin position="204"/>
        <end position="224"/>
    </location>
</feature>
<evidence type="ECO:0000256" key="9">
    <source>
        <dbReference type="ARBA" id="ARBA00023012"/>
    </source>
</evidence>
<dbReference type="CDD" id="cd19410">
    <property type="entry name" value="HK9-like_sensor"/>
    <property type="match status" value="1"/>
</dbReference>
<keyword evidence="5" id="KW-0808">Transferase</keyword>
<organism evidence="14 15">
    <name type="scientific">Streptomyces sanyensis</name>
    <dbReference type="NCBI Taxonomy" id="568869"/>
    <lineage>
        <taxon>Bacteria</taxon>
        <taxon>Bacillati</taxon>
        <taxon>Actinomycetota</taxon>
        <taxon>Actinomycetes</taxon>
        <taxon>Kitasatosporales</taxon>
        <taxon>Streptomycetaceae</taxon>
        <taxon>Streptomyces</taxon>
    </lineage>
</organism>
<dbReference type="SMART" id="SM00388">
    <property type="entry name" value="HisKA"/>
    <property type="match status" value="1"/>
</dbReference>
<dbReference type="InterPro" id="IPR007891">
    <property type="entry name" value="CHASE3"/>
</dbReference>
<dbReference type="SMART" id="SM00387">
    <property type="entry name" value="HATPase_c"/>
    <property type="match status" value="1"/>
</dbReference>
<dbReference type="RefSeq" id="WP_345609505.1">
    <property type="nucleotide sequence ID" value="NZ_BAABJV010000001.1"/>
</dbReference>
<feature type="compositionally biased region" description="Polar residues" evidence="10">
    <location>
        <begin position="138"/>
        <end position="148"/>
    </location>
</feature>
<feature type="domain" description="Histidine kinase" evidence="12">
    <location>
        <begin position="314"/>
        <end position="528"/>
    </location>
</feature>
<evidence type="ECO:0000313" key="14">
    <source>
        <dbReference type="EMBL" id="GAA4764927.1"/>
    </source>
</evidence>
<dbReference type="SUPFAM" id="SSF55874">
    <property type="entry name" value="ATPase domain of HSP90 chaperone/DNA topoisomerase II/histidine kinase"/>
    <property type="match status" value="1"/>
</dbReference>
<keyword evidence="6 11" id="KW-0812">Transmembrane</keyword>
<comment type="subcellular location">
    <subcellularLocation>
        <location evidence="2">Cell membrane</location>
    </subcellularLocation>
</comment>
<dbReference type="InterPro" id="IPR052162">
    <property type="entry name" value="Sensor_kinase/Photoreceptor"/>
</dbReference>
<evidence type="ECO:0000259" key="13">
    <source>
        <dbReference type="PROSITE" id="PS50885"/>
    </source>
</evidence>
<accession>A0ABP8ZSH0</accession>
<dbReference type="PRINTS" id="PR00344">
    <property type="entry name" value="BCTRLSENSOR"/>
</dbReference>
<reference evidence="15" key="1">
    <citation type="journal article" date="2019" name="Int. J. Syst. Evol. Microbiol.">
        <title>The Global Catalogue of Microorganisms (GCM) 10K type strain sequencing project: providing services to taxonomists for standard genome sequencing and annotation.</title>
        <authorList>
            <consortium name="The Broad Institute Genomics Platform"/>
            <consortium name="The Broad Institute Genome Sequencing Center for Infectious Disease"/>
            <person name="Wu L."/>
            <person name="Ma J."/>
        </authorList>
    </citation>
    <scope>NUCLEOTIDE SEQUENCE [LARGE SCALE GENOMIC DNA]</scope>
    <source>
        <strain evidence="15">JCM 18324</strain>
    </source>
</reference>
<comment type="catalytic activity">
    <reaction evidence="1">
        <text>ATP + protein L-histidine = ADP + protein N-phospho-L-histidine.</text>
        <dbReference type="EC" id="2.7.13.3"/>
    </reaction>
</comment>
<evidence type="ECO:0000256" key="3">
    <source>
        <dbReference type="ARBA" id="ARBA00012438"/>
    </source>
</evidence>
<gene>
    <name evidence="14" type="ORF">GCM10023329_08630</name>
</gene>
<dbReference type="PROSITE" id="PS50109">
    <property type="entry name" value="HIS_KIN"/>
    <property type="match status" value="1"/>
</dbReference>
<dbReference type="CDD" id="cd16921">
    <property type="entry name" value="HATPase_FilI-like"/>
    <property type="match status" value="1"/>
</dbReference>
<evidence type="ECO:0000259" key="12">
    <source>
        <dbReference type="PROSITE" id="PS50109"/>
    </source>
</evidence>
<dbReference type="CDD" id="cd06225">
    <property type="entry name" value="HAMP"/>
    <property type="match status" value="1"/>
</dbReference>
<protein>
    <recommendedName>
        <fullName evidence="3">histidine kinase</fullName>
        <ecNumber evidence="3">2.7.13.3</ecNumber>
    </recommendedName>
</protein>
<feature type="transmembrane region" description="Helical" evidence="11">
    <location>
        <begin position="20"/>
        <end position="39"/>
    </location>
</feature>
<dbReference type="InterPro" id="IPR003594">
    <property type="entry name" value="HATPase_dom"/>
</dbReference>
<dbReference type="InterPro" id="IPR003661">
    <property type="entry name" value="HisK_dim/P_dom"/>
</dbReference>
<dbReference type="InterPro" id="IPR036097">
    <property type="entry name" value="HisK_dim/P_sf"/>
</dbReference>
<dbReference type="Proteomes" id="UP001501147">
    <property type="component" value="Unassembled WGS sequence"/>
</dbReference>
<dbReference type="EMBL" id="BAABJV010000001">
    <property type="protein sequence ID" value="GAA4764927.1"/>
    <property type="molecule type" value="Genomic_DNA"/>
</dbReference>
<comment type="caution">
    <text evidence="14">The sequence shown here is derived from an EMBL/GenBank/DDBJ whole genome shotgun (WGS) entry which is preliminary data.</text>
</comment>
<dbReference type="InterPro" id="IPR005467">
    <property type="entry name" value="His_kinase_dom"/>
</dbReference>
<evidence type="ECO:0000256" key="5">
    <source>
        <dbReference type="ARBA" id="ARBA00022679"/>
    </source>
</evidence>
<dbReference type="Pfam" id="PF05227">
    <property type="entry name" value="CHASE3"/>
    <property type="match status" value="1"/>
</dbReference>
<name>A0ABP8ZSH0_9ACTN</name>
<dbReference type="InterPro" id="IPR036890">
    <property type="entry name" value="HATPase_C_sf"/>
</dbReference>
<evidence type="ECO:0000256" key="6">
    <source>
        <dbReference type="ARBA" id="ARBA00022692"/>
    </source>
</evidence>
<evidence type="ECO:0000256" key="8">
    <source>
        <dbReference type="ARBA" id="ARBA00022989"/>
    </source>
</evidence>
<dbReference type="GO" id="GO:0016301">
    <property type="term" value="F:kinase activity"/>
    <property type="evidence" value="ECO:0007669"/>
    <property type="project" value="UniProtKB-KW"/>
</dbReference>
<feature type="region of interest" description="Disordered" evidence="10">
    <location>
        <begin position="138"/>
        <end position="160"/>
    </location>
</feature>
<keyword evidence="15" id="KW-1185">Reference proteome</keyword>
<dbReference type="Pfam" id="PF00672">
    <property type="entry name" value="HAMP"/>
    <property type="match status" value="1"/>
</dbReference>
<dbReference type="PANTHER" id="PTHR43304:SF1">
    <property type="entry name" value="PAC DOMAIN-CONTAINING PROTEIN"/>
    <property type="match status" value="1"/>
</dbReference>
<dbReference type="PROSITE" id="PS50885">
    <property type="entry name" value="HAMP"/>
    <property type="match status" value="1"/>
</dbReference>
<evidence type="ECO:0000256" key="4">
    <source>
        <dbReference type="ARBA" id="ARBA00022553"/>
    </source>
</evidence>
<evidence type="ECO:0000256" key="10">
    <source>
        <dbReference type="SAM" id="MobiDB-lite"/>
    </source>
</evidence>
<keyword evidence="9" id="KW-0902">Two-component regulatory system</keyword>
<dbReference type="SMART" id="SM00304">
    <property type="entry name" value="HAMP"/>
    <property type="match status" value="1"/>
</dbReference>
<dbReference type="PANTHER" id="PTHR43304">
    <property type="entry name" value="PHYTOCHROME-LIKE PROTEIN CPH1"/>
    <property type="match status" value="1"/>
</dbReference>
<evidence type="ECO:0000256" key="11">
    <source>
        <dbReference type="SAM" id="Phobius"/>
    </source>
</evidence>
<evidence type="ECO:0000256" key="7">
    <source>
        <dbReference type="ARBA" id="ARBA00022777"/>
    </source>
</evidence>
<dbReference type="Gene3D" id="3.30.565.10">
    <property type="entry name" value="Histidine kinase-like ATPase, C-terminal domain"/>
    <property type="match status" value="1"/>
</dbReference>
<feature type="domain" description="HAMP" evidence="13">
    <location>
        <begin position="226"/>
        <end position="278"/>
    </location>
</feature>
<dbReference type="CDD" id="cd00082">
    <property type="entry name" value="HisKA"/>
    <property type="match status" value="1"/>
</dbReference>
<feature type="compositionally biased region" description="Low complexity" evidence="10">
    <location>
        <begin position="150"/>
        <end position="160"/>
    </location>
</feature>
<evidence type="ECO:0000256" key="2">
    <source>
        <dbReference type="ARBA" id="ARBA00004236"/>
    </source>
</evidence>
<dbReference type="EC" id="2.7.13.3" evidence="3"/>
<keyword evidence="4" id="KW-0597">Phosphoprotein</keyword>
<dbReference type="SUPFAM" id="SSF47384">
    <property type="entry name" value="Homodimeric domain of signal transducing histidine kinase"/>
    <property type="match status" value="1"/>
</dbReference>
<dbReference type="InterPro" id="IPR004358">
    <property type="entry name" value="Sig_transdc_His_kin-like_C"/>
</dbReference>
<keyword evidence="8 11" id="KW-1133">Transmembrane helix</keyword>
<dbReference type="Gene3D" id="6.10.340.10">
    <property type="match status" value="1"/>
</dbReference>
<keyword evidence="11" id="KW-0472">Membrane</keyword>
<dbReference type="Pfam" id="PF02518">
    <property type="entry name" value="HATPase_c"/>
    <property type="match status" value="1"/>
</dbReference>
<evidence type="ECO:0000256" key="1">
    <source>
        <dbReference type="ARBA" id="ARBA00000085"/>
    </source>
</evidence>
<proteinExistence type="predicted"/>
<sequence length="528" mass="58761">MSESGSAPRTLRGRLSTQGWIHLVLALMALVVVLAAVVGTQMLVRTQQRTDELVDRLQPARSTAFQLQKSLLDQETGIRGYALTGDPRFLEPYEQGKADEQRALAALRELVSDYPVLRQDLRELQSAGAAWRTEYAETITTPEASGTASGTGTAPDPDTAATLERSKRSFDSLRLGFARQQLHIDTERVRAREGLETARTQRNASFAVMVAAILLAAVLMAVLVNRIVGRPLRRLEEASTRVREGSFEEEISIDGPADVRAVSAAVEAMRHRIVDALRTTRNRERLLAEQTVELEEQAAELRRSNAELEQFAYVASHDLQEPLRKVASFCQLLEKRYGSELDDRGRQYIDFAVDGAKRMQVLINDLLTFSRVGRLDEHRSAVALDSTVDRALRNLGAVVEEAEAEVVRTGELPTVTVDPTLMAMVWQNLIGNAVKFRHPERDCRVEISCDRAGEEWEFTVRDNGIGIAPEFAEKVFVIFQRLHSREEYEGTGIGLALCRKIIEHAGGRITIDSAEGCGTAIRFTLPRE</sequence>
<dbReference type="Pfam" id="PF00512">
    <property type="entry name" value="HisKA"/>
    <property type="match status" value="1"/>
</dbReference>